<evidence type="ECO:0000256" key="7">
    <source>
        <dbReference type="SAM" id="MobiDB-lite"/>
    </source>
</evidence>
<dbReference type="EMBL" id="LGTL01000022">
    <property type="protein sequence ID" value="KPA75931.1"/>
    <property type="molecule type" value="Genomic_DNA"/>
</dbReference>
<dbReference type="GO" id="GO:0016020">
    <property type="term" value="C:membrane"/>
    <property type="evidence" value="ECO:0007669"/>
    <property type="project" value="UniProtKB-SubCell"/>
</dbReference>
<dbReference type="AlphaFoldDB" id="A0A0N0DSQ1"/>
<evidence type="ECO:0000256" key="2">
    <source>
        <dbReference type="ARBA" id="ARBA00007015"/>
    </source>
</evidence>
<dbReference type="OrthoDB" id="754047at2759"/>
<protein>
    <submittedName>
        <fullName evidence="9">Putative folate/biopterin transporter</fullName>
    </submittedName>
</protein>
<feature type="transmembrane region" description="Helical" evidence="8">
    <location>
        <begin position="402"/>
        <end position="422"/>
    </location>
</feature>
<dbReference type="RefSeq" id="XP_015654370.1">
    <property type="nucleotide sequence ID" value="XM_015806975.1"/>
</dbReference>
<keyword evidence="6 8" id="KW-0472">Membrane</keyword>
<feature type="compositionally biased region" description="Basic and acidic residues" evidence="7">
    <location>
        <begin position="679"/>
        <end position="699"/>
    </location>
</feature>
<feature type="transmembrane region" description="Helical" evidence="8">
    <location>
        <begin position="77"/>
        <end position="102"/>
    </location>
</feature>
<evidence type="ECO:0000256" key="6">
    <source>
        <dbReference type="ARBA" id="ARBA00023136"/>
    </source>
</evidence>
<accession>A0A0N0DSQ1</accession>
<dbReference type="GeneID" id="26908383"/>
<organism evidence="9 10">
    <name type="scientific">Leptomonas pyrrhocoris</name>
    <name type="common">Firebug parasite</name>
    <dbReference type="NCBI Taxonomy" id="157538"/>
    <lineage>
        <taxon>Eukaryota</taxon>
        <taxon>Discoba</taxon>
        <taxon>Euglenozoa</taxon>
        <taxon>Kinetoplastea</taxon>
        <taxon>Metakinetoplastina</taxon>
        <taxon>Trypanosomatida</taxon>
        <taxon>Trypanosomatidae</taxon>
        <taxon>Leishmaniinae</taxon>
        <taxon>Leptomonas</taxon>
    </lineage>
</organism>
<name>A0A0N0DSQ1_LEPPY</name>
<keyword evidence="3" id="KW-0813">Transport</keyword>
<dbReference type="Pfam" id="PF03092">
    <property type="entry name" value="BT1"/>
    <property type="match status" value="1"/>
</dbReference>
<feature type="transmembrane region" description="Helical" evidence="8">
    <location>
        <begin position="497"/>
        <end position="517"/>
    </location>
</feature>
<comment type="subcellular location">
    <subcellularLocation>
        <location evidence="1">Membrane</location>
        <topology evidence="1">Multi-pass membrane protein</topology>
    </subcellularLocation>
</comment>
<keyword evidence="10" id="KW-1185">Reference proteome</keyword>
<comment type="caution">
    <text evidence="9">The sequence shown here is derived from an EMBL/GenBank/DDBJ whole genome shotgun (WGS) entry which is preliminary data.</text>
</comment>
<gene>
    <name evidence="9" type="ORF">ABB37_08098</name>
</gene>
<feature type="compositionally biased region" description="Low complexity" evidence="7">
    <location>
        <begin position="22"/>
        <end position="32"/>
    </location>
</feature>
<keyword evidence="5 8" id="KW-1133">Transmembrane helix</keyword>
<feature type="transmembrane region" description="Helical" evidence="8">
    <location>
        <begin position="637"/>
        <end position="657"/>
    </location>
</feature>
<feature type="transmembrane region" description="Helical" evidence="8">
    <location>
        <begin position="524"/>
        <end position="544"/>
    </location>
</feature>
<reference evidence="9 10" key="1">
    <citation type="submission" date="2015-07" db="EMBL/GenBank/DDBJ databases">
        <title>High-quality genome of monoxenous trypanosomatid Leptomonas pyrrhocoris.</title>
        <authorList>
            <person name="Flegontov P."/>
            <person name="Butenko A."/>
            <person name="Firsov S."/>
            <person name="Vlcek C."/>
            <person name="Logacheva M.D."/>
            <person name="Field M."/>
            <person name="Filatov D."/>
            <person name="Flegontova O."/>
            <person name="Gerasimov E."/>
            <person name="Jackson A.P."/>
            <person name="Kelly S."/>
            <person name="Opperdoes F."/>
            <person name="O'Reilly A."/>
            <person name="Votypka J."/>
            <person name="Yurchenko V."/>
            <person name="Lukes J."/>
        </authorList>
    </citation>
    <scope>NUCLEOTIDE SEQUENCE [LARGE SCALE GENOMIC DNA]</scope>
    <source>
        <strain evidence="9">H10</strain>
    </source>
</reference>
<feature type="transmembrane region" description="Helical" evidence="8">
    <location>
        <begin position="594"/>
        <end position="617"/>
    </location>
</feature>
<keyword evidence="4 8" id="KW-0812">Transmembrane</keyword>
<dbReference type="Gene3D" id="1.20.1250.20">
    <property type="entry name" value="MFS general substrate transporter like domains"/>
    <property type="match status" value="1"/>
</dbReference>
<dbReference type="PANTHER" id="PTHR31585:SF51">
    <property type="entry name" value="TRANSPORTER, PUTATIVE-RELATED"/>
    <property type="match status" value="1"/>
</dbReference>
<feature type="region of interest" description="Disordered" evidence="7">
    <location>
        <begin position="1"/>
        <end position="43"/>
    </location>
</feature>
<evidence type="ECO:0000256" key="1">
    <source>
        <dbReference type="ARBA" id="ARBA00004141"/>
    </source>
</evidence>
<dbReference type="InterPro" id="IPR039309">
    <property type="entry name" value="BT1"/>
</dbReference>
<dbReference type="SUPFAM" id="SSF103473">
    <property type="entry name" value="MFS general substrate transporter"/>
    <property type="match status" value="1"/>
</dbReference>
<feature type="transmembrane region" description="Helical" evidence="8">
    <location>
        <begin position="564"/>
        <end position="582"/>
    </location>
</feature>
<feature type="transmembrane region" description="Helical" evidence="8">
    <location>
        <begin position="459"/>
        <end position="477"/>
    </location>
</feature>
<feature type="transmembrane region" description="Helical" evidence="8">
    <location>
        <begin position="226"/>
        <end position="245"/>
    </location>
</feature>
<evidence type="ECO:0000256" key="5">
    <source>
        <dbReference type="ARBA" id="ARBA00022989"/>
    </source>
</evidence>
<evidence type="ECO:0000256" key="3">
    <source>
        <dbReference type="ARBA" id="ARBA00022448"/>
    </source>
</evidence>
<feature type="transmembrane region" description="Helical" evidence="8">
    <location>
        <begin position="162"/>
        <end position="181"/>
    </location>
</feature>
<dbReference type="PANTHER" id="PTHR31585">
    <property type="entry name" value="FOLATE-BIOPTERIN TRANSPORTER 1, CHLOROPLASTIC"/>
    <property type="match status" value="1"/>
</dbReference>
<dbReference type="EMBL" id="LGTL01000022">
    <property type="protein sequence ID" value="KPA75932.1"/>
    <property type="molecule type" value="Genomic_DNA"/>
</dbReference>
<feature type="transmembrane region" description="Helical" evidence="8">
    <location>
        <begin position="257"/>
        <end position="278"/>
    </location>
</feature>
<evidence type="ECO:0000256" key="8">
    <source>
        <dbReference type="SAM" id="Phobius"/>
    </source>
</evidence>
<dbReference type="RefSeq" id="XP_015654371.1">
    <property type="nucleotide sequence ID" value="XM_015806976.1"/>
</dbReference>
<comment type="similarity">
    <text evidence="2">Belongs to the major facilitator superfamily. Folate-biopterin transporter (TC 2.A.71) family.</text>
</comment>
<dbReference type="NCBIfam" id="TIGR00788">
    <property type="entry name" value="fbt"/>
    <property type="match status" value="1"/>
</dbReference>
<evidence type="ECO:0000313" key="10">
    <source>
        <dbReference type="Proteomes" id="UP000037923"/>
    </source>
</evidence>
<evidence type="ECO:0000313" key="9">
    <source>
        <dbReference type="EMBL" id="KPA75931.1"/>
    </source>
</evidence>
<dbReference type="Proteomes" id="UP000037923">
    <property type="component" value="Unassembled WGS sequence"/>
</dbReference>
<dbReference type="VEuPathDB" id="TriTrypDB:LpyrH10_22_0580"/>
<feature type="region of interest" description="Disordered" evidence="7">
    <location>
        <begin position="679"/>
        <end position="709"/>
    </location>
</feature>
<dbReference type="InterPro" id="IPR036259">
    <property type="entry name" value="MFS_trans_sf"/>
</dbReference>
<proteinExistence type="inferred from homology"/>
<feature type="transmembrane region" description="Helical" evidence="8">
    <location>
        <begin position="428"/>
        <end position="447"/>
    </location>
</feature>
<evidence type="ECO:0000256" key="4">
    <source>
        <dbReference type="ARBA" id="ARBA00022692"/>
    </source>
</evidence>
<dbReference type="InterPro" id="IPR004324">
    <property type="entry name" value="FBT"/>
</dbReference>
<sequence>MSSFSNAAVPAGETAWREDAAADAPADSATPDNFTPAKNPDDGVPGVFDMTPNDAVAMAEHPDAVGFFKVVPWVRKFPVLGIAVEAFGPVFIFSLGSCYFLMKGITENIVGFSKQPMMSKRYGIDAVRYQRLAGITKMGTSIKAFIAVITDIFPLFGYTKRWYMFGSCLIGFAFTLGYGLLPAKKSSADIAAGFMFLSVFARANVDLLSEGHYSRLIRRNAKAGPAMVSWIWWMIMFGTIIASLIQGPLSDGGKMQIGLYVAAALHIFPCIIFIMNWYDEKKNKVERHEDAVRLYNDMKIARREHRVRAHAKRRQDKADGNKTVSYFQPEEGTIRMEPLEGENDDDLVGFSNAVAVADDADLAFGDDYADDDETEFQEPDIATFCCGAVEVNKEVFVRNWKIVVYSVVMTCAVITMACVTILGTIWDLLYACIAVSVVCCVCAFLTLPRVIAKANVFTYFDFVLYISLPGVLDTFYVADEACVPGGPHFSYTFYNTVGAVIQNVAGMVGVAMFTYMFSHMRYQVVMCITVIIRIVASVFDLVMVERWNVYIGIPDHAMYICGDAIVYELCYMLGYMPIVMLLSRVCPRGSESMVYALMAGFGNLGSSMSNTIGSLLVELAWPIDTKVKPCDYSNARWLIITGHLAIPALIIPLGFLMMPSARICDDIDVNGHAIHKQVKAEVKEEEKDKKDKKVKKVDAVEPFESSESD</sequence>